<feature type="transmembrane region" description="Helical" evidence="5">
    <location>
        <begin position="96"/>
        <end position="115"/>
    </location>
</feature>
<gene>
    <name evidence="8" type="ORF">B9O19_00933</name>
</gene>
<dbReference type="Pfam" id="PF12773">
    <property type="entry name" value="DZR"/>
    <property type="match status" value="1"/>
</dbReference>
<keyword evidence="9" id="KW-1185">Reference proteome</keyword>
<sequence length="164" mass="17516">MKKCKNCGQEFEDGANVCPVCGAADNGQSAKVCPNCKTEVSDNSNFCTNCGTPINGSAQSNNGDAQNNAGQNNFGGQNYRQPPYQPPMNYVPKSRLLAGLLGIFLGGIGVHNFYLGFTTRAVVQIVVTLITCGVGSIWGFIEGILIICHQINLDAYNFPLKDDC</sequence>
<evidence type="ECO:0000259" key="6">
    <source>
        <dbReference type="Pfam" id="PF05154"/>
    </source>
</evidence>
<evidence type="ECO:0000256" key="2">
    <source>
        <dbReference type="ARBA" id="ARBA00022692"/>
    </source>
</evidence>
<dbReference type="AlphaFoldDB" id="A0A2K9P1G0"/>
<evidence type="ECO:0000256" key="5">
    <source>
        <dbReference type="SAM" id="Phobius"/>
    </source>
</evidence>
<protein>
    <submittedName>
        <fullName evidence="8">TM2 domain containing protein</fullName>
    </submittedName>
</protein>
<keyword evidence="4 5" id="KW-0472">Membrane</keyword>
<dbReference type="OrthoDB" id="9816361at2"/>
<dbReference type="Proteomes" id="UP000235589">
    <property type="component" value="Chromosome"/>
</dbReference>
<organism evidence="8 9">
    <name type="scientific">Monoglobus pectinilyticus</name>
    <dbReference type="NCBI Taxonomy" id="1981510"/>
    <lineage>
        <taxon>Bacteria</taxon>
        <taxon>Bacillati</taxon>
        <taxon>Bacillota</taxon>
        <taxon>Clostridia</taxon>
        <taxon>Monoglobales</taxon>
        <taxon>Monoglobaceae</taxon>
        <taxon>Monoglobus</taxon>
    </lineage>
</organism>
<evidence type="ECO:0000256" key="4">
    <source>
        <dbReference type="ARBA" id="ARBA00023136"/>
    </source>
</evidence>
<feature type="domain" description="TM2" evidence="6">
    <location>
        <begin position="92"/>
        <end position="144"/>
    </location>
</feature>
<dbReference type="Pfam" id="PF05154">
    <property type="entry name" value="TM2"/>
    <property type="match status" value="1"/>
</dbReference>
<proteinExistence type="predicted"/>
<dbReference type="InterPro" id="IPR007829">
    <property type="entry name" value="TM2"/>
</dbReference>
<reference evidence="8 9" key="1">
    <citation type="submission" date="2017-04" db="EMBL/GenBank/DDBJ databases">
        <title>Monoglobus pectinilyticus 14 draft genome.</title>
        <authorList>
            <person name="Kim C."/>
            <person name="Rosendale D.I."/>
            <person name="Kelly W.J."/>
            <person name="Tannock G.W."/>
            <person name="Patchett M.L."/>
            <person name="Jordens J.Z."/>
        </authorList>
    </citation>
    <scope>NUCLEOTIDE SEQUENCE [LARGE SCALE GENOMIC DNA]</scope>
    <source>
        <strain evidence="8 9">14</strain>
    </source>
</reference>
<evidence type="ECO:0000256" key="1">
    <source>
        <dbReference type="ARBA" id="ARBA00004141"/>
    </source>
</evidence>
<dbReference type="KEGG" id="mpec:B9O19_00933"/>
<keyword evidence="3 5" id="KW-1133">Transmembrane helix</keyword>
<evidence type="ECO:0000256" key="3">
    <source>
        <dbReference type="ARBA" id="ARBA00022989"/>
    </source>
</evidence>
<evidence type="ECO:0000313" key="9">
    <source>
        <dbReference type="Proteomes" id="UP000235589"/>
    </source>
</evidence>
<keyword evidence="2 5" id="KW-0812">Transmembrane</keyword>
<evidence type="ECO:0000259" key="7">
    <source>
        <dbReference type="Pfam" id="PF12773"/>
    </source>
</evidence>
<comment type="subcellular location">
    <subcellularLocation>
        <location evidence="1">Membrane</location>
        <topology evidence="1">Multi-pass membrane protein</topology>
    </subcellularLocation>
</comment>
<feature type="domain" description="DZANK-type" evidence="7">
    <location>
        <begin position="4"/>
        <end position="51"/>
    </location>
</feature>
<accession>A0A2K9P1G0</accession>
<dbReference type="InterPro" id="IPR025874">
    <property type="entry name" value="DZR"/>
</dbReference>
<dbReference type="EMBL" id="CP020991">
    <property type="protein sequence ID" value="AUO19106.1"/>
    <property type="molecule type" value="Genomic_DNA"/>
</dbReference>
<name>A0A2K9P1G0_9FIRM</name>
<feature type="transmembrane region" description="Helical" evidence="5">
    <location>
        <begin position="121"/>
        <end position="141"/>
    </location>
</feature>
<evidence type="ECO:0000313" key="8">
    <source>
        <dbReference type="EMBL" id="AUO19106.1"/>
    </source>
</evidence>
<dbReference type="RefSeq" id="WP_102365336.1">
    <property type="nucleotide sequence ID" value="NZ_CP020991.1"/>
</dbReference>
<dbReference type="GO" id="GO:0016020">
    <property type="term" value="C:membrane"/>
    <property type="evidence" value="ECO:0007669"/>
    <property type="project" value="UniProtKB-SubCell"/>
</dbReference>
<dbReference type="GeneID" id="98062349"/>